<organism evidence="1">
    <name type="scientific">Flagellimonas sp. MMG031</name>
    <dbReference type="NCBI Taxonomy" id="3158549"/>
    <lineage>
        <taxon>Bacteria</taxon>
        <taxon>Pseudomonadati</taxon>
        <taxon>Bacteroidota</taxon>
        <taxon>Flavobacteriia</taxon>
        <taxon>Flavobacteriales</taxon>
        <taxon>Flavobacteriaceae</taxon>
        <taxon>Flagellimonas</taxon>
    </lineage>
</organism>
<evidence type="ECO:0000313" key="1">
    <source>
        <dbReference type="EMBL" id="XBQ21733.1"/>
    </source>
</evidence>
<accession>A0AAU7MTL4</accession>
<name>A0AAU7MTL4_9FLAO</name>
<dbReference type="InterPro" id="IPR037891">
    <property type="entry name" value="Cdil-like_sf"/>
</dbReference>
<gene>
    <name evidence="1" type="ORF">ABNE31_08975</name>
</gene>
<protein>
    <submittedName>
        <fullName evidence="1">Uncharacterized protein</fullName>
    </submittedName>
</protein>
<sequence>MKIKSITFSPQEPKLKIIKNVFVYISEKHEQIIVTPFYKEPNQGYRYSQEECEVLKIDSSYDLIGEAIKRNIQKFDIKEYDAKRSSKKDGYTAFHVSKEKSMRGFEKNYTLIDVSGLTDRNNTFRIQTRLGFINRLEITSTISAHCDNAELGKLVMKMFNSEIVERK</sequence>
<dbReference type="AlphaFoldDB" id="A0AAU7MTL4"/>
<reference evidence="1" key="1">
    <citation type="submission" date="2024-05" db="EMBL/GenBank/DDBJ databases">
        <title>Draft Genome Sequences of Flagellimonas sp. MMG031 and Marinobacter sp. MMG032 Isolated from the dinoflagellate Symbiodinium pilosum.</title>
        <authorList>
            <person name="Shikuma N.J."/>
            <person name="Farrell M.V."/>
        </authorList>
    </citation>
    <scope>NUCLEOTIDE SEQUENCE</scope>
    <source>
        <strain evidence="1">MMG031</strain>
    </source>
</reference>
<proteinExistence type="predicted"/>
<dbReference type="SUPFAM" id="SSF160207">
    <property type="entry name" value="NMB0488-like"/>
    <property type="match status" value="1"/>
</dbReference>
<dbReference type="RefSeq" id="WP_275650917.1">
    <property type="nucleotide sequence ID" value="NZ_CP157804.1"/>
</dbReference>
<dbReference type="EMBL" id="CP157804">
    <property type="protein sequence ID" value="XBQ21733.1"/>
    <property type="molecule type" value="Genomic_DNA"/>
</dbReference>
<dbReference type="KEGG" id="fld:ABNE31_08975"/>